<dbReference type="AlphaFoldDB" id="A0A1T0A371"/>
<dbReference type="InterPro" id="IPR010265">
    <property type="entry name" value="Phage_lambda_TipM"/>
</dbReference>
<dbReference type="OrthoDB" id="8607203at2"/>
<dbReference type="Pfam" id="PF05939">
    <property type="entry name" value="Phage_min_tail"/>
    <property type="match status" value="1"/>
</dbReference>
<evidence type="ECO:0000313" key="2">
    <source>
        <dbReference type="Proteomes" id="UP000190435"/>
    </source>
</evidence>
<accession>A0A1T0A371</accession>
<dbReference type="STRING" id="34060.B0181_05055"/>
<evidence type="ECO:0000313" key="1">
    <source>
        <dbReference type="EMBL" id="OOR90242.1"/>
    </source>
</evidence>
<sequence>MQHFNYPISIQSSQTTKLSTNTVRFGDGYEQVTSHGINNISTAWSCSMTDKKAVIDAAFAFLVATGGVAPFTITPVPNEPRIKVRLDGDIKRNQVGGDVWSLNFNLKQTF</sequence>
<organism evidence="1 2">
    <name type="scientific">Moraxella caviae</name>
    <dbReference type="NCBI Taxonomy" id="34060"/>
    <lineage>
        <taxon>Bacteria</taxon>
        <taxon>Pseudomonadati</taxon>
        <taxon>Pseudomonadota</taxon>
        <taxon>Gammaproteobacteria</taxon>
        <taxon>Moraxellales</taxon>
        <taxon>Moraxellaceae</taxon>
        <taxon>Moraxella</taxon>
    </lineage>
</organism>
<dbReference type="Proteomes" id="UP000190435">
    <property type="component" value="Unassembled WGS sequence"/>
</dbReference>
<dbReference type="EMBL" id="MUXU01000033">
    <property type="protein sequence ID" value="OOR90242.1"/>
    <property type="molecule type" value="Genomic_DNA"/>
</dbReference>
<dbReference type="RefSeq" id="WP_078276418.1">
    <property type="nucleotide sequence ID" value="NZ_CAACXO010000043.1"/>
</dbReference>
<reference evidence="1 2" key="1">
    <citation type="submission" date="2017-02" db="EMBL/GenBank/DDBJ databases">
        <title>Draft genome sequence of Moraxella caviae CCUG 355 type strain.</title>
        <authorList>
            <person name="Engstrom-Jakobsson H."/>
            <person name="Salva-Serra F."/>
            <person name="Thorell K."/>
            <person name="Gonzales-Siles L."/>
            <person name="Karlsson R."/>
            <person name="Boulund F."/>
            <person name="Engstrand L."/>
            <person name="Moore E."/>
        </authorList>
    </citation>
    <scope>NUCLEOTIDE SEQUENCE [LARGE SCALE GENOMIC DNA]</scope>
    <source>
        <strain evidence="1 2">CCUG 355</strain>
    </source>
</reference>
<evidence type="ECO:0008006" key="3">
    <source>
        <dbReference type="Google" id="ProtNLM"/>
    </source>
</evidence>
<gene>
    <name evidence="1" type="ORF">B0181_05055</name>
</gene>
<comment type="caution">
    <text evidence="1">The sequence shown here is derived from an EMBL/GenBank/DDBJ whole genome shotgun (WGS) entry which is preliminary data.</text>
</comment>
<protein>
    <recommendedName>
        <fullName evidence="3">Phage-related protein</fullName>
    </recommendedName>
</protein>
<name>A0A1T0A371_9GAMM</name>
<proteinExistence type="predicted"/>
<keyword evidence="2" id="KW-1185">Reference proteome</keyword>